<name>A0A918RVP9_9GAMM</name>
<dbReference type="PANTHER" id="PTHR30154">
    <property type="entry name" value="LEUCINE-RESPONSIVE REGULATORY PROTEIN"/>
    <property type="match status" value="1"/>
</dbReference>
<dbReference type="PRINTS" id="PR00033">
    <property type="entry name" value="HTHASNC"/>
</dbReference>
<dbReference type="InterPro" id="IPR019888">
    <property type="entry name" value="Tscrpt_reg_AsnC-like"/>
</dbReference>
<dbReference type="InterPro" id="IPR019885">
    <property type="entry name" value="Tscrpt_reg_HTH_AsnC-type_CS"/>
</dbReference>
<evidence type="ECO:0000259" key="6">
    <source>
        <dbReference type="PROSITE" id="PS50956"/>
    </source>
</evidence>
<organism evidence="7 8">
    <name type="scientific">Arenicella chitinivorans</name>
    <dbReference type="NCBI Taxonomy" id="1329800"/>
    <lineage>
        <taxon>Bacteria</taxon>
        <taxon>Pseudomonadati</taxon>
        <taxon>Pseudomonadota</taxon>
        <taxon>Gammaproteobacteria</taxon>
        <taxon>Arenicellales</taxon>
        <taxon>Arenicellaceae</taxon>
        <taxon>Arenicella</taxon>
    </lineage>
</organism>
<dbReference type="Pfam" id="PF13404">
    <property type="entry name" value="HTH_AsnC-type"/>
    <property type="match status" value="1"/>
</dbReference>
<dbReference type="InterPro" id="IPR000485">
    <property type="entry name" value="AsnC-type_HTH_dom"/>
</dbReference>
<dbReference type="Proteomes" id="UP000614811">
    <property type="component" value="Unassembled WGS sequence"/>
</dbReference>
<proteinExistence type="predicted"/>
<feature type="domain" description="HTH asnC-type" evidence="6">
    <location>
        <begin position="10"/>
        <end position="73"/>
    </location>
</feature>
<dbReference type="GO" id="GO:0043201">
    <property type="term" value="P:response to L-leucine"/>
    <property type="evidence" value="ECO:0007669"/>
    <property type="project" value="TreeGrafter"/>
</dbReference>
<keyword evidence="3" id="KW-0010">Activator</keyword>
<evidence type="ECO:0000256" key="5">
    <source>
        <dbReference type="ARBA" id="ARBA00039227"/>
    </source>
</evidence>
<protein>
    <recommendedName>
        <fullName evidence="5">Leucine-responsive regulatory protein</fullName>
    </recommendedName>
</protein>
<dbReference type="InterPro" id="IPR036390">
    <property type="entry name" value="WH_DNA-bd_sf"/>
</dbReference>
<dbReference type="Gene3D" id="3.30.70.920">
    <property type="match status" value="1"/>
</dbReference>
<keyword evidence="4" id="KW-0804">Transcription</keyword>
<dbReference type="AlphaFoldDB" id="A0A918RVP9"/>
<gene>
    <name evidence="7" type="primary">lrp</name>
    <name evidence="7" type="ORF">GCM10008090_21110</name>
</gene>
<sequence length="159" mass="18078">MEYSDEPNKLDKYDRRILAALQLDGRISYTDLGKKVGLTTTPCIERVRKLERAGYIEGYSARLSAKQLDAGLVVFVQISLDRSSKQTFEEFRLAIQNLDHVQECYLVTGSFDFLVKARVRDMRAYRDFLEEQLLAVPGVYGSTSIAAMETVKETLAIRV</sequence>
<evidence type="ECO:0000313" key="8">
    <source>
        <dbReference type="Proteomes" id="UP000614811"/>
    </source>
</evidence>
<reference evidence="7" key="2">
    <citation type="submission" date="2020-09" db="EMBL/GenBank/DDBJ databases">
        <authorList>
            <person name="Sun Q."/>
            <person name="Kim S."/>
        </authorList>
    </citation>
    <scope>NUCLEOTIDE SEQUENCE</scope>
    <source>
        <strain evidence="7">KCTC 12711</strain>
    </source>
</reference>
<reference evidence="7" key="1">
    <citation type="journal article" date="2014" name="Int. J. Syst. Evol. Microbiol.">
        <title>Complete genome sequence of Corynebacterium casei LMG S-19264T (=DSM 44701T), isolated from a smear-ripened cheese.</title>
        <authorList>
            <consortium name="US DOE Joint Genome Institute (JGI-PGF)"/>
            <person name="Walter F."/>
            <person name="Albersmeier A."/>
            <person name="Kalinowski J."/>
            <person name="Ruckert C."/>
        </authorList>
    </citation>
    <scope>NUCLEOTIDE SEQUENCE</scope>
    <source>
        <strain evidence="7">KCTC 12711</strain>
    </source>
</reference>
<evidence type="ECO:0000313" key="7">
    <source>
        <dbReference type="EMBL" id="GHA11126.1"/>
    </source>
</evidence>
<dbReference type="Pfam" id="PF01037">
    <property type="entry name" value="AsnC_trans_reg"/>
    <property type="match status" value="1"/>
</dbReference>
<keyword evidence="1" id="KW-0805">Transcription regulation</keyword>
<dbReference type="GO" id="GO:0006355">
    <property type="term" value="P:regulation of DNA-templated transcription"/>
    <property type="evidence" value="ECO:0007669"/>
    <property type="project" value="UniProtKB-ARBA"/>
</dbReference>
<dbReference type="GO" id="GO:0043565">
    <property type="term" value="F:sequence-specific DNA binding"/>
    <property type="evidence" value="ECO:0007669"/>
    <property type="project" value="InterPro"/>
</dbReference>
<evidence type="ECO:0000256" key="4">
    <source>
        <dbReference type="ARBA" id="ARBA00023163"/>
    </source>
</evidence>
<dbReference type="PROSITE" id="PS50956">
    <property type="entry name" value="HTH_ASNC_2"/>
    <property type="match status" value="1"/>
</dbReference>
<dbReference type="InterPro" id="IPR011991">
    <property type="entry name" value="ArsR-like_HTH"/>
</dbReference>
<keyword evidence="2" id="KW-0238">DNA-binding</keyword>
<dbReference type="PROSITE" id="PS00519">
    <property type="entry name" value="HTH_ASNC_1"/>
    <property type="match status" value="1"/>
</dbReference>
<dbReference type="SUPFAM" id="SSF46785">
    <property type="entry name" value="Winged helix' DNA-binding domain"/>
    <property type="match status" value="1"/>
</dbReference>
<evidence type="ECO:0000256" key="2">
    <source>
        <dbReference type="ARBA" id="ARBA00023125"/>
    </source>
</evidence>
<dbReference type="RefSeq" id="WP_189400689.1">
    <property type="nucleotide sequence ID" value="NZ_BMXA01000003.1"/>
</dbReference>
<evidence type="ECO:0000256" key="3">
    <source>
        <dbReference type="ARBA" id="ARBA00023159"/>
    </source>
</evidence>
<keyword evidence="8" id="KW-1185">Reference proteome</keyword>
<dbReference type="InterPro" id="IPR019887">
    <property type="entry name" value="Tscrpt_reg_AsnC/Lrp_C"/>
</dbReference>
<dbReference type="Gene3D" id="1.10.10.10">
    <property type="entry name" value="Winged helix-like DNA-binding domain superfamily/Winged helix DNA-binding domain"/>
    <property type="match status" value="1"/>
</dbReference>
<dbReference type="GO" id="GO:0005829">
    <property type="term" value="C:cytosol"/>
    <property type="evidence" value="ECO:0007669"/>
    <property type="project" value="TreeGrafter"/>
</dbReference>
<dbReference type="SMART" id="SM00344">
    <property type="entry name" value="HTH_ASNC"/>
    <property type="match status" value="1"/>
</dbReference>
<accession>A0A918RVP9</accession>
<dbReference type="PANTHER" id="PTHR30154:SF0">
    <property type="entry name" value="LEUCINE-RESPONSIVE REGULATORY PROTEIN"/>
    <property type="match status" value="1"/>
</dbReference>
<dbReference type="CDD" id="cd00090">
    <property type="entry name" value="HTH_ARSR"/>
    <property type="match status" value="1"/>
</dbReference>
<evidence type="ECO:0000256" key="1">
    <source>
        <dbReference type="ARBA" id="ARBA00023015"/>
    </source>
</evidence>
<comment type="caution">
    <text evidence="7">The sequence shown here is derived from an EMBL/GenBank/DDBJ whole genome shotgun (WGS) entry which is preliminary data.</text>
</comment>
<dbReference type="InterPro" id="IPR011008">
    <property type="entry name" value="Dimeric_a/b-barrel"/>
</dbReference>
<dbReference type="SUPFAM" id="SSF54909">
    <property type="entry name" value="Dimeric alpha+beta barrel"/>
    <property type="match status" value="1"/>
</dbReference>
<dbReference type="GO" id="GO:0006524">
    <property type="term" value="P:alanine catabolic process"/>
    <property type="evidence" value="ECO:0007669"/>
    <property type="project" value="TreeGrafter"/>
</dbReference>
<dbReference type="EMBL" id="BMXA01000003">
    <property type="protein sequence ID" value="GHA11126.1"/>
    <property type="molecule type" value="Genomic_DNA"/>
</dbReference>
<dbReference type="InterPro" id="IPR036388">
    <property type="entry name" value="WH-like_DNA-bd_sf"/>
</dbReference>